<organism evidence="6 7">
    <name type="scientific">Staurois parvus</name>
    <dbReference type="NCBI Taxonomy" id="386267"/>
    <lineage>
        <taxon>Eukaryota</taxon>
        <taxon>Metazoa</taxon>
        <taxon>Chordata</taxon>
        <taxon>Craniata</taxon>
        <taxon>Vertebrata</taxon>
        <taxon>Euteleostomi</taxon>
        <taxon>Amphibia</taxon>
        <taxon>Batrachia</taxon>
        <taxon>Anura</taxon>
        <taxon>Neobatrachia</taxon>
        <taxon>Ranoidea</taxon>
        <taxon>Ranidae</taxon>
        <taxon>Staurois</taxon>
    </lineage>
</organism>
<evidence type="ECO:0000256" key="1">
    <source>
        <dbReference type="ARBA" id="ARBA00004370"/>
    </source>
</evidence>
<protein>
    <recommendedName>
        <fullName evidence="8">Myoferlin</fullName>
    </recommendedName>
</protein>
<evidence type="ECO:0000256" key="2">
    <source>
        <dbReference type="ARBA" id="ARBA00022692"/>
    </source>
</evidence>
<gene>
    <name evidence="6" type="ORF">SPARVUS_LOCUS1241002</name>
</gene>
<comment type="caution">
    <text evidence="6">The sequence shown here is derived from an EMBL/GenBank/DDBJ whole genome shotgun (WGS) entry which is preliminary data.</text>
</comment>
<dbReference type="PANTHER" id="PTHR12546:SF55">
    <property type="entry name" value="MYOFERLIN"/>
    <property type="match status" value="1"/>
</dbReference>
<dbReference type="Proteomes" id="UP001162483">
    <property type="component" value="Unassembled WGS sequence"/>
</dbReference>
<evidence type="ECO:0000256" key="5">
    <source>
        <dbReference type="ARBA" id="ARBA00023136"/>
    </source>
</evidence>
<dbReference type="InterPro" id="IPR037721">
    <property type="entry name" value="Ferlin"/>
</dbReference>
<name>A0ABN9ANI4_9NEOB</name>
<evidence type="ECO:0000313" key="6">
    <source>
        <dbReference type="EMBL" id="CAI9537513.1"/>
    </source>
</evidence>
<evidence type="ECO:0008006" key="8">
    <source>
        <dbReference type="Google" id="ProtNLM"/>
    </source>
</evidence>
<evidence type="ECO:0000256" key="4">
    <source>
        <dbReference type="ARBA" id="ARBA00022989"/>
    </source>
</evidence>
<evidence type="ECO:0000313" key="7">
    <source>
        <dbReference type="Proteomes" id="UP001162483"/>
    </source>
</evidence>
<proteinExistence type="predicted"/>
<feature type="non-terminal residue" evidence="6">
    <location>
        <position position="150"/>
    </location>
</feature>
<keyword evidence="5" id="KW-0472">Membrane</keyword>
<dbReference type="PANTHER" id="PTHR12546">
    <property type="entry name" value="FER-1-LIKE"/>
    <property type="match status" value="1"/>
</dbReference>
<accession>A0ABN9ANI4</accession>
<comment type="subcellular location">
    <subcellularLocation>
        <location evidence="1">Membrane</location>
    </subcellularLocation>
</comment>
<sequence length="150" mass="17210">MEDIPSDDILVVEKYQRRRKFSLCAVFHSASMLQDIGEAIQFELSIGNYGNKFDSTCKPLASTTQYSRAVFDGNLYYYLPWSATKPVVTLTSYWEDISHRLDVVNILLTMMERLQSNIASLKSAIQAKIPEARLAEIWLRLIDQLIEDVL</sequence>
<evidence type="ECO:0000256" key="3">
    <source>
        <dbReference type="ARBA" id="ARBA00022737"/>
    </source>
</evidence>
<keyword evidence="2" id="KW-0812">Transmembrane</keyword>
<keyword evidence="4" id="KW-1133">Transmembrane helix</keyword>
<keyword evidence="3" id="KW-0677">Repeat</keyword>
<dbReference type="EMBL" id="CATNWA010000606">
    <property type="protein sequence ID" value="CAI9537513.1"/>
    <property type="molecule type" value="Genomic_DNA"/>
</dbReference>
<keyword evidence="7" id="KW-1185">Reference proteome</keyword>
<reference evidence="6" key="1">
    <citation type="submission" date="2023-05" db="EMBL/GenBank/DDBJ databases">
        <authorList>
            <person name="Stuckert A."/>
        </authorList>
    </citation>
    <scope>NUCLEOTIDE SEQUENCE</scope>
</reference>